<reference evidence="2" key="2">
    <citation type="submission" date="2025-08" db="UniProtKB">
        <authorList>
            <consortium name="Ensembl"/>
        </authorList>
    </citation>
    <scope>IDENTIFICATION</scope>
</reference>
<dbReference type="AlphaFoldDB" id="A0A672J2T2"/>
<accession>A0A672J2T2</accession>
<dbReference type="Gene3D" id="3.40.250.10">
    <property type="entry name" value="Rhodanese-like domain"/>
    <property type="match status" value="1"/>
</dbReference>
<dbReference type="SMART" id="SM00450">
    <property type="entry name" value="RHOD"/>
    <property type="match status" value="1"/>
</dbReference>
<evidence type="ECO:0000313" key="3">
    <source>
        <dbReference type="Proteomes" id="UP000472267"/>
    </source>
</evidence>
<dbReference type="OrthoDB" id="566238at2759"/>
<dbReference type="Proteomes" id="UP000472267">
    <property type="component" value="Chromosome 2"/>
</dbReference>
<keyword evidence="3" id="KW-1185">Reference proteome</keyword>
<dbReference type="Ensembl" id="ENSSFAT00005048958.1">
    <property type="protein sequence ID" value="ENSSFAP00005047360.1"/>
    <property type="gene ID" value="ENSSFAG00005023030.1"/>
</dbReference>
<dbReference type="PROSITE" id="PS50206">
    <property type="entry name" value="RHODANESE_3"/>
    <property type="match status" value="1"/>
</dbReference>
<name>A0A672J2T2_SALFA</name>
<dbReference type="InterPro" id="IPR001763">
    <property type="entry name" value="Rhodanese-like_dom"/>
</dbReference>
<sequence>MAQTETKEIFYDELKELVGKSQNLFLVDVRSKEEYDKGYIPGSVHIPVDTVEAALSLNPEEFKAKYGVTKPQVVFHCQMGRRGGIATNKATEMGYKNARNFIGGYKKWAENQGK</sequence>
<evidence type="ECO:0000259" key="1">
    <source>
        <dbReference type="PROSITE" id="PS50206"/>
    </source>
</evidence>
<feature type="domain" description="Rhodanese" evidence="1">
    <location>
        <begin position="20"/>
        <end position="113"/>
    </location>
</feature>
<reference evidence="2" key="1">
    <citation type="submission" date="2019-06" db="EMBL/GenBank/DDBJ databases">
        <authorList>
            <consortium name="Wellcome Sanger Institute Data Sharing"/>
        </authorList>
    </citation>
    <scope>NUCLEOTIDE SEQUENCE [LARGE SCALE GENOMIC DNA]</scope>
</reference>
<dbReference type="InParanoid" id="A0A672J2T2"/>
<dbReference type="PANTHER" id="PTHR44086:SF3">
    <property type="entry name" value="THIOSULFATE SULFURTRANSFERASE_RHODANESE-LIKE DOMAIN-CONTAINING PROTEIN 1 ISOFORM X2"/>
    <property type="match status" value="1"/>
</dbReference>
<dbReference type="Pfam" id="PF00581">
    <property type="entry name" value="Rhodanese"/>
    <property type="match status" value="1"/>
</dbReference>
<organism evidence="2 3">
    <name type="scientific">Salarias fasciatus</name>
    <name type="common">Jewelled blenny</name>
    <name type="synonym">Blennius fasciatus</name>
    <dbReference type="NCBI Taxonomy" id="181472"/>
    <lineage>
        <taxon>Eukaryota</taxon>
        <taxon>Metazoa</taxon>
        <taxon>Chordata</taxon>
        <taxon>Craniata</taxon>
        <taxon>Vertebrata</taxon>
        <taxon>Euteleostomi</taxon>
        <taxon>Actinopterygii</taxon>
        <taxon>Neopterygii</taxon>
        <taxon>Teleostei</taxon>
        <taxon>Neoteleostei</taxon>
        <taxon>Acanthomorphata</taxon>
        <taxon>Ovalentaria</taxon>
        <taxon>Blenniimorphae</taxon>
        <taxon>Blenniiformes</taxon>
        <taxon>Blennioidei</taxon>
        <taxon>Blenniidae</taxon>
        <taxon>Salariinae</taxon>
        <taxon>Salarias</taxon>
    </lineage>
</organism>
<reference evidence="2" key="3">
    <citation type="submission" date="2025-09" db="UniProtKB">
        <authorList>
            <consortium name="Ensembl"/>
        </authorList>
    </citation>
    <scope>IDENTIFICATION</scope>
</reference>
<dbReference type="PANTHER" id="PTHR44086">
    <property type="entry name" value="THIOSULFATE SULFURTRANSFERASE RDL2, MITOCHONDRIAL-RELATED"/>
    <property type="match status" value="1"/>
</dbReference>
<dbReference type="SUPFAM" id="SSF52821">
    <property type="entry name" value="Rhodanese/Cell cycle control phosphatase"/>
    <property type="match status" value="1"/>
</dbReference>
<protein>
    <submittedName>
        <fullName evidence="2">Thiosulfate:glutathione sulfurtransferase-like</fullName>
    </submittedName>
</protein>
<evidence type="ECO:0000313" key="2">
    <source>
        <dbReference type="Ensembl" id="ENSSFAP00005047360.1"/>
    </source>
</evidence>
<dbReference type="InterPro" id="IPR036873">
    <property type="entry name" value="Rhodanese-like_dom_sf"/>
</dbReference>
<proteinExistence type="predicted"/>
<dbReference type="OMA" id="FFCQMGR"/>
<gene>
    <name evidence="2" type="primary">tstd1</name>
</gene>